<keyword evidence="6" id="KW-1133">Transmembrane helix</keyword>
<name>W7TZQ4_9STRA</name>
<sequence>MCLTDKSTIIMADGTGLAAAHADASKTKPSPRPLQIIRLGTAEENYSFHLEQANLDSIMAQVPSDMKVAVVSVVGAFRTGKSFLLTFLLRYLRYGSVLDDSEDWMTAAGDVREGNINEKVLAGDDGRNALESSFQWRAGKERTTTGIWMWSEAFVRRVANGEEVAVLLMDTQGMFDNETSMNLTACIFGLSTLLSSYQIYNVQNRIQEDNLQHLALFSEYGRIALAGEAGKLVRQGNKQGDEGADKGLEEKSEGGMEAEELMLPDEDEIPFQRVEFLVRDWMDFDEDLPFHQLKEEMDSYLQDVIEKGSVKDLRQTREQILGCFQKVRCFVLPHPGLEVPKKAYSGEVALINPFFRRLLNHYAREVFGPELEAKRIHKRDLTAPELRQYVSSYVEMFKSGTRFPEAQTMLEATASANNQNATQLALSKYKGEMDAYCGPRVYEYRKVDDFMAHHRACKDAALQLFDSTATIGRKAQVREFRVRVLDEIEDLFSRYEEANANRNPFRNFEYYALPLLVALAAFVMRWIADLESTCSLERRYLCTNVSNAMGHVYVFLITFILILSFNRVKLFVDYVRQVVPVLLGMDRMHLKKA</sequence>
<dbReference type="InterPro" id="IPR027417">
    <property type="entry name" value="P-loop_NTPase"/>
</dbReference>
<dbReference type="Pfam" id="PF02841">
    <property type="entry name" value="GBP_C"/>
    <property type="match status" value="1"/>
</dbReference>
<dbReference type="SUPFAM" id="SSF48340">
    <property type="entry name" value="Interferon-induced guanylate-binding protein 1 (GBP1), C-terminal domain"/>
    <property type="match status" value="1"/>
</dbReference>
<dbReference type="CDD" id="cd01851">
    <property type="entry name" value="GBP"/>
    <property type="match status" value="1"/>
</dbReference>
<evidence type="ECO:0000259" key="7">
    <source>
        <dbReference type="PROSITE" id="PS51715"/>
    </source>
</evidence>
<keyword evidence="1" id="KW-0547">Nucleotide-binding</keyword>
<comment type="caution">
    <text evidence="8">The sequence shown here is derived from an EMBL/GenBank/DDBJ whole genome shotgun (WGS) entry which is preliminary data.</text>
</comment>
<dbReference type="InterPro" id="IPR036543">
    <property type="entry name" value="Guanylate-bd_C_sf"/>
</dbReference>
<feature type="compositionally biased region" description="Basic and acidic residues" evidence="5">
    <location>
        <begin position="239"/>
        <end position="253"/>
    </location>
</feature>
<dbReference type="GO" id="GO:0005525">
    <property type="term" value="F:GTP binding"/>
    <property type="evidence" value="ECO:0007669"/>
    <property type="project" value="UniProtKB-KW"/>
</dbReference>
<evidence type="ECO:0000256" key="5">
    <source>
        <dbReference type="SAM" id="MobiDB-lite"/>
    </source>
</evidence>
<dbReference type="Gene3D" id="3.40.50.300">
    <property type="entry name" value="P-loop containing nucleotide triphosphate hydrolases"/>
    <property type="match status" value="1"/>
</dbReference>
<dbReference type="InterPro" id="IPR003191">
    <property type="entry name" value="Guanylate-bd/ATL_C"/>
</dbReference>
<dbReference type="Proteomes" id="UP000019335">
    <property type="component" value="Chromosome 9"/>
</dbReference>
<feature type="transmembrane region" description="Helical" evidence="6">
    <location>
        <begin position="510"/>
        <end position="528"/>
    </location>
</feature>
<dbReference type="Pfam" id="PF02263">
    <property type="entry name" value="GBP"/>
    <property type="match status" value="2"/>
</dbReference>
<dbReference type="EMBL" id="AZIL01000703">
    <property type="protein sequence ID" value="EWM26151.1"/>
    <property type="molecule type" value="Genomic_DNA"/>
</dbReference>
<accession>W7TZQ4</accession>
<evidence type="ECO:0000256" key="2">
    <source>
        <dbReference type="ARBA" id="ARBA00022801"/>
    </source>
</evidence>
<dbReference type="PROSITE" id="PS51715">
    <property type="entry name" value="G_GB1_RHD3"/>
    <property type="match status" value="1"/>
</dbReference>
<dbReference type="AlphaFoldDB" id="W7TZQ4"/>
<feature type="transmembrane region" description="Helical" evidence="6">
    <location>
        <begin position="548"/>
        <end position="566"/>
    </location>
</feature>
<dbReference type="Gene3D" id="1.20.58.420">
    <property type="entry name" value="AHSP"/>
    <property type="match status" value="1"/>
</dbReference>
<keyword evidence="2" id="KW-0378">Hydrolase</keyword>
<keyword evidence="9" id="KW-1185">Reference proteome</keyword>
<dbReference type="GO" id="GO:0003924">
    <property type="term" value="F:GTPase activity"/>
    <property type="evidence" value="ECO:0007669"/>
    <property type="project" value="InterPro"/>
</dbReference>
<gene>
    <name evidence="8" type="ORF">Naga_100014g4</name>
</gene>
<dbReference type="OrthoDB" id="7788754at2759"/>
<organism evidence="8 9">
    <name type="scientific">Nannochloropsis gaditana</name>
    <dbReference type="NCBI Taxonomy" id="72520"/>
    <lineage>
        <taxon>Eukaryota</taxon>
        <taxon>Sar</taxon>
        <taxon>Stramenopiles</taxon>
        <taxon>Ochrophyta</taxon>
        <taxon>Eustigmatophyceae</taxon>
        <taxon>Eustigmatales</taxon>
        <taxon>Monodopsidaceae</taxon>
        <taxon>Nannochloropsis</taxon>
    </lineage>
</organism>
<keyword evidence="6" id="KW-0812">Transmembrane</keyword>
<dbReference type="InterPro" id="IPR030386">
    <property type="entry name" value="G_GB1_RHD3_dom"/>
</dbReference>
<protein>
    <submittedName>
        <fullName evidence="8">Atlastin-like protein</fullName>
    </submittedName>
</protein>
<feature type="region of interest" description="Disordered" evidence="5">
    <location>
        <begin position="234"/>
        <end position="253"/>
    </location>
</feature>
<dbReference type="PANTHER" id="PTHR10751">
    <property type="entry name" value="GUANYLATE BINDING PROTEIN"/>
    <property type="match status" value="1"/>
</dbReference>
<evidence type="ECO:0000256" key="3">
    <source>
        <dbReference type="ARBA" id="ARBA00023134"/>
    </source>
</evidence>
<comment type="similarity">
    <text evidence="4">Belongs to the TRAFAC class dynamin-like GTPase superfamily. GB1/RHD3 GTPase family.</text>
</comment>
<evidence type="ECO:0000256" key="1">
    <source>
        <dbReference type="ARBA" id="ARBA00022741"/>
    </source>
</evidence>
<evidence type="ECO:0000256" key="4">
    <source>
        <dbReference type="PROSITE-ProRule" id="PRU01052"/>
    </source>
</evidence>
<reference evidence="8 9" key="1">
    <citation type="journal article" date="2014" name="Mol. Plant">
        <title>Chromosome Scale Genome Assembly and Transcriptome Profiling of Nannochloropsis gaditana in Nitrogen Depletion.</title>
        <authorList>
            <person name="Corteggiani Carpinelli E."/>
            <person name="Telatin A."/>
            <person name="Vitulo N."/>
            <person name="Forcato C."/>
            <person name="D'Angelo M."/>
            <person name="Schiavon R."/>
            <person name="Vezzi A."/>
            <person name="Giacometti G.M."/>
            <person name="Morosinotto T."/>
            <person name="Valle G."/>
        </authorList>
    </citation>
    <scope>NUCLEOTIDE SEQUENCE [LARGE SCALE GENOMIC DNA]</scope>
    <source>
        <strain evidence="8 9">B-31</strain>
    </source>
</reference>
<evidence type="ECO:0000256" key="6">
    <source>
        <dbReference type="SAM" id="Phobius"/>
    </source>
</evidence>
<evidence type="ECO:0000313" key="8">
    <source>
        <dbReference type="EMBL" id="EWM26151.1"/>
    </source>
</evidence>
<feature type="domain" description="GB1/RHD3-type G" evidence="7">
    <location>
        <begin position="65"/>
        <end position="386"/>
    </location>
</feature>
<dbReference type="SUPFAM" id="SSF52540">
    <property type="entry name" value="P-loop containing nucleoside triphosphate hydrolases"/>
    <property type="match status" value="1"/>
</dbReference>
<dbReference type="InterPro" id="IPR015894">
    <property type="entry name" value="Guanylate-bd_N"/>
</dbReference>
<keyword evidence="3" id="KW-0342">GTP-binding</keyword>
<keyword evidence="6" id="KW-0472">Membrane</keyword>
<proteinExistence type="inferred from homology"/>
<evidence type="ECO:0000313" key="9">
    <source>
        <dbReference type="Proteomes" id="UP000019335"/>
    </source>
</evidence>